<dbReference type="AlphaFoldDB" id="A0A9Q7AT32"/>
<gene>
    <name evidence="2" type="ORF">KAR29_06195</name>
</gene>
<keyword evidence="1" id="KW-0472">Membrane</keyword>
<evidence type="ECO:0000313" key="2">
    <source>
        <dbReference type="EMBL" id="QTX33456.1"/>
    </source>
</evidence>
<dbReference type="EMBL" id="CP072943">
    <property type="protein sequence ID" value="QTX33456.1"/>
    <property type="molecule type" value="Genomic_DNA"/>
</dbReference>
<proteinExistence type="predicted"/>
<dbReference type="KEGG" id="aram:KAR29_06195"/>
<dbReference type="Proteomes" id="UP000671879">
    <property type="component" value="Chromosome"/>
</dbReference>
<accession>A0A9Q7AT32</accession>
<dbReference type="RefSeq" id="WP_274374743.1">
    <property type="nucleotide sequence ID" value="NZ_CP072943.1"/>
</dbReference>
<keyword evidence="1" id="KW-1133">Transmembrane helix</keyword>
<keyword evidence="1" id="KW-0812">Transmembrane</keyword>
<organism evidence="2 3">
    <name type="scientific">Aminithiophilus ramosus</name>
    <dbReference type="NCBI Taxonomy" id="3029084"/>
    <lineage>
        <taxon>Bacteria</taxon>
        <taxon>Thermotogati</taxon>
        <taxon>Synergistota</taxon>
        <taxon>Synergistia</taxon>
        <taxon>Synergistales</taxon>
        <taxon>Aminithiophilaceae</taxon>
        <taxon>Aminithiophilus</taxon>
    </lineage>
</organism>
<evidence type="ECO:0000256" key="1">
    <source>
        <dbReference type="SAM" id="Phobius"/>
    </source>
</evidence>
<feature type="transmembrane region" description="Helical" evidence="1">
    <location>
        <begin position="35"/>
        <end position="54"/>
    </location>
</feature>
<reference evidence="3" key="1">
    <citation type="submission" date="2021-04" db="EMBL/GenBank/DDBJ databases">
        <title>A novel Synergistetes isolate from a pyrite-forming mixed culture.</title>
        <authorList>
            <person name="Bunk B."/>
            <person name="Sproer C."/>
            <person name="Spring S."/>
            <person name="Pester M."/>
        </authorList>
    </citation>
    <scope>NUCLEOTIDE SEQUENCE [LARGE SCALE GENOMIC DNA]</scope>
    <source>
        <strain evidence="3">J.5.4.2-T.3.5.2</strain>
    </source>
</reference>
<evidence type="ECO:0000313" key="3">
    <source>
        <dbReference type="Proteomes" id="UP000671879"/>
    </source>
</evidence>
<name>A0A9Q7AT32_9BACT</name>
<sequence length="68" mass="7267">MRIVVLILSIASVFLFGRALGGLGGYLIGIPRPDLIVQGLVGGVVTACLALLLWHRRLRKAGRDDGKN</sequence>
<protein>
    <submittedName>
        <fullName evidence="2">Uncharacterized protein</fullName>
    </submittedName>
</protein>
<keyword evidence="3" id="KW-1185">Reference proteome</keyword>